<keyword evidence="2" id="KW-1185">Reference proteome</keyword>
<accession>A0ACC2SAD0</accession>
<dbReference type="Proteomes" id="UP001165960">
    <property type="component" value="Unassembled WGS sequence"/>
</dbReference>
<organism evidence="1 2">
    <name type="scientific">Entomophthora muscae</name>
    <dbReference type="NCBI Taxonomy" id="34485"/>
    <lineage>
        <taxon>Eukaryota</taxon>
        <taxon>Fungi</taxon>
        <taxon>Fungi incertae sedis</taxon>
        <taxon>Zoopagomycota</taxon>
        <taxon>Entomophthoromycotina</taxon>
        <taxon>Entomophthoromycetes</taxon>
        <taxon>Entomophthorales</taxon>
        <taxon>Entomophthoraceae</taxon>
        <taxon>Entomophthora</taxon>
    </lineage>
</organism>
<protein>
    <submittedName>
        <fullName evidence="1">Uncharacterized protein</fullName>
    </submittedName>
</protein>
<gene>
    <name evidence="1" type="ORF">DSO57_1004243</name>
</gene>
<evidence type="ECO:0000313" key="1">
    <source>
        <dbReference type="EMBL" id="KAJ9059260.1"/>
    </source>
</evidence>
<comment type="caution">
    <text evidence="1">The sequence shown here is derived from an EMBL/GenBank/DDBJ whole genome shotgun (WGS) entry which is preliminary data.</text>
</comment>
<proteinExistence type="predicted"/>
<evidence type="ECO:0000313" key="2">
    <source>
        <dbReference type="Proteomes" id="UP001165960"/>
    </source>
</evidence>
<dbReference type="EMBL" id="QTSX02005690">
    <property type="protein sequence ID" value="KAJ9059260.1"/>
    <property type="molecule type" value="Genomic_DNA"/>
</dbReference>
<name>A0ACC2SAD0_9FUNG</name>
<reference evidence="1" key="1">
    <citation type="submission" date="2022-04" db="EMBL/GenBank/DDBJ databases">
        <title>Genome of the entomopathogenic fungus Entomophthora muscae.</title>
        <authorList>
            <person name="Elya C."/>
            <person name="Lovett B.R."/>
            <person name="Lee E."/>
            <person name="Macias A.M."/>
            <person name="Hajek A.E."/>
            <person name="De Bivort B.L."/>
            <person name="Kasson M.T."/>
            <person name="De Fine Licht H.H."/>
            <person name="Stajich J.E."/>
        </authorList>
    </citation>
    <scope>NUCLEOTIDE SEQUENCE</scope>
    <source>
        <strain evidence="1">Berkeley</strain>
    </source>
</reference>
<sequence>MEWAASGIPIDLAKAWRAMAFLPNKAVDWANKGFCPKDARRWALIGISPAEARALKEAHWNPDNVHLWGPFKEWTLETATNWKTNRYTPVEMKYWLGQGLSMEEAKSWQTVGVTTQLHRTLNNKKITVTEWELWRHTTSLADAVMWIQKDFKFTTAEQWMNQKISPKDTAFLAGKIPPEEATEWLQAKIAAEQILIWKSILPDAEAAGLFANTGFTPEKKEVGTQSR</sequence>